<proteinExistence type="predicted"/>
<keyword evidence="1" id="KW-0812">Transmembrane</keyword>
<evidence type="ECO:0000313" key="2">
    <source>
        <dbReference type="EMBL" id="GAJ20733.1"/>
    </source>
</evidence>
<keyword evidence="1" id="KW-1133">Transmembrane helix</keyword>
<organism evidence="2">
    <name type="scientific">marine sediment metagenome</name>
    <dbReference type="NCBI Taxonomy" id="412755"/>
    <lineage>
        <taxon>unclassified sequences</taxon>
        <taxon>metagenomes</taxon>
        <taxon>ecological metagenomes</taxon>
    </lineage>
</organism>
<gene>
    <name evidence="2" type="ORF">S12H4_61481</name>
</gene>
<keyword evidence="1" id="KW-0472">Membrane</keyword>
<dbReference type="EMBL" id="BARW01040825">
    <property type="protein sequence ID" value="GAJ20733.1"/>
    <property type="molecule type" value="Genomic_DNA"/>
</dbReference>
<name>X1UT95_9ZZZZ</name>
<feature type="transmembrane region" description="Helical" evidence="1">
    <location>
        <begin position="6"/>
        <end position="23"/>
    </location>
</feature>
<sequence length="37" mass="4462">INSGYYLFVFYTFQVFVFVLMILEKRTIKPAYNEPIP</sequence>
<accession>X1UT95</accession>
<comment type="caution">
    <text evidence="2">The sequence shown here is derived from an EMBL/GenBank/DDBJ whole genome shotgun (WGS) entry which is preliminary data.</text>
</comment>
<feature type="non-terminal residue" evidence="2">
    <location>
        <position position="1"/>
    </location>
</feature>
<evidence type="ECO:0000256" key="1">
    <source>
        <dbReference type="SAM" id="Phobius"/>
    </source>
</evidence>
<reference evidence="2" key="1">
    <citation type="journal article" date="2014" name="Front. Microbiol.">
        <title>High frequency of phylogenetically diverse reductive dehalogenase-homologous genes in deep subseafloor sedimentary metagenomes.</title>
        <authorList>
            <person name="Kawai M."/>
            <person name="Futagami T."/>
            <person name="Toyoda A."/>
            <person name="Takaki Y."/>
            <person name="Nishi S."/>
            <person name="Hori S."/>
            <person name="Arai W."/>
            <person name="Tsubouchi T."/>
            <person name="Morono Y."/>
            <person name="Uchiyama I."/>
            <person name="Ito T."/>
            <person name="Fujiyama A."/>
            <person name="Inagaki F."/>
            <person name="Takami H."/>
        </authorList>
    </citation>
    <scope>NUCLEOTIDE SEQUENCE</scope>
    <source>
        <strain evidence="2">Expedition CK06-06</strain>
    </source>
</reference>
<protein>
    <submittedName>
        <fullName evidence="2">Uncharacterized protein</fullName>
    </submittedName>
</protein>
<dbReference type="AlphaFoldDB" id="X1UT95"/>